<dbReference type="SUPFAM" id="SSF56219">
    <property type="entry name" value="DNase I-like"/>
    <property type="match status" value="1"/>
</dbReference>
<dbReference type="AlphaFoldDB" id="A0A7C9LS03"/>
<accession>A0A7C9LS03</accession>
<dbReference type="Proteomes" id="UP000480122">
    <property type="component" value="Unassembled WGS sequence"/>
</dbReference>
<gene>
    <name evidence="2" type="ORF">GLX25_04490</name>
</gene>
<evidence type="ECO:0000313" key="2">
    <source>
        <dbReference type="EMBL" id="MUN06376.1"/>
    </source>
</evidence>
<reference evidence="2 3" key="1">
    <citation type="submission" date="2019-11" db="EMBL/GenBank/DDBJ databases">
        <title>Agromyces kandeliae sp. nov., isolated from mangrove soil.</title>
        <authorList>
            <person name="Wang R."/>
        </authorList>
    </citation>
    <scope>NUCLEOTIDE SEQUENCE [LARGE SCALE GENOMIC DNA]</scope>
    <source>
        <strain evidence="2 3">JCM 11431</strain>
    </source>
</reference>
<dbReference type="InterPro" id="IPR047971">
    <property type="entry name" value="ExeM-like"/>
</dbReference>
<evidence type="ECO:0000259" key="1">
    <source>
        <dbReference type="Pfam" id="PF03372"/>
    </source>
</evidence>
<dbReference type="InterPro" id="IPR005135">
    <property type="entry name" value="Endo/exonuclease/phosphatase"/>
</dbReference>
<comment type="caution">
    <text evidence="2">The sequence shown here is derived from an EMBL/GenBank/DDBJ whole genome shotgun (WGS) entry which is preliminary data.</text>
</comment>
<dbReference type="GO" id="GO:0004519">
    <property type="term" value="F:endonuclease activity"/>
    <property type="evidence" value="ECO:0007669"/>
    <property type="project" value="UniProtKB-KW"/>
</dbReference>
<dbReference type="CDD" id="cd04486">
    <property type="entry name" value="YhcR_OBF_like"/>
    <property type="match status" value="1"/>
</dbReference>
<dbReference type="PANTHER" id="PTHR42834">
    <property type="entry name" value="ENDONUCLEASE/EXONUCLEASE/PHOSPHATASE FAMILY PROTEIN (AFU_ORTHOLOGUE AFUA_3G09210)"/>
    <property type="match status" value="1"/>
</dbReference>
<sequence length="809" mass="84691">MGAVDEIISFGPADDSGRSLAWLPANALENGTVSLLLVTGFGGALGDDLDADNDGVIDAAGFEILDSVAVEDGGPGDLAYGDTVLTEQYDGLDFPPGGASRIPDGADTDSTADWVRNDFDRAGIPGFAGTLATGEAANTPGAPNSLTVVVVPLPPADCNAATVSIASVQGSGDASPVVGSSVEIEGVVVGDFQDGGFDGYYVQDAGDGDPATSDGIFVYAPNGMAVAEGDVVHIAGVVSEFFGMTEITATANSVCESGAALPPAAELTLPATPEAKEALEGMRVTLPQDLAILEYFNFGRYNEIALGTERQMQPTAVHEPGSPEAIALDEANEANRITLDDGRSIENPDPAIHPNGEVFGLDNTFRGGDLVTDATGVLDYRFDLWRVQPTQGAGYEAVNLRPEVPEVGGNFSVSSFNVLNYFTSIGSGGDFRGANTQEEFDRQEAKIVAALAEIDADVFGLIEIENNDEAVFTLVDALNDELGGDVYAALDTGVIGTDVITTAFIYKPSEVELAGDFAILDESVDPRFDTDLNRPALAQTFADVETGEEVTVVVNHLKSKGSACAGDPDTEDGQGNCNLTREAAAEAMVDWLATGPTGAEPGRDLIIGDLNSYDKEDPIDVLTEAGYTDLLLAEQGENAYSYVFDGQLGYLDYALAGPGLLPKVTGAAAWAINADEPSLLDYDMTFKKDAQDAIFAPDPFRSSDHDPVLVGFDFIPPELSVTVDPEVVFPPNAKWRTVTFDIDATDDSGEVSVELVEATAEGHKAQVEVISDTEARVLARLGAVYTFVFEATDPSGNTTTQEVTVTVGP</sequence>
<keyword evidence="2" id="KW-0378">Hydrolase</keyword>
<dbReference type="OrthoDB" id="1016457at2"/>
<dbReference type="Pfam" id="PF03372">
    <property type="entry name" value="Exo_endo_phos"/>
    <property type="match status" value="1"/>
</dbReference>
<dbReference type="Gene3D" id="3.60.10.10">
    <property type="entry name" value="Endonuclease/exonuclease/phosphatase"/>
    <property type="match status" value="1"/>
</dbReference>
<dbReference type="NCBIfam" id="NF033681">
    <property type="entry name" value="ExeM_NucH_DNase"/>
    <property type="match status" value="1"/>
</dbReference>
<dbReference type="CDD" id="cd10283">
    <property type="entry name" value="MnuA_DNase1-like"/>
    <property type="match status" value="1"/>
</dbReference>
<keyword evidence="2" id="KW-0255">Endonuclease</keyword>
<proteinExistence type="predicted"/>
<organism evidence="2 3">
    <name type="scientific">Agromyces luteolus</name>
    <dbReference type="NCBI Taxonomy" id="88373"/>
    <lineage>
        <taxon>Bacteria</taxon>
        <taxon>Bacillati</taxon>
        <taxon>Actinomycetota</taxon>
        <taxon>Actinomycetes</taxon>
        <taxon>Micrococcales</taxon>
        <taxon>Microbacteriaceae</taxon>
        <taxon>Agromyces</taxon>
    </lineage>
</organism>
<dbReference type="EMBL" id="WODA01000006">
    <property type="protein sequence ID" value="MUN06376.1"/>
    <property type="molecule type" value="Genomic_DNA"/>
</dbReference>
<keyword evidence="2" id="KW-0540">Nuclease</keyword>
<name>A0A7C9LS03_9MICO</name>
<dbReference type="PANTHER" id="PTHR42834:SF1">
    <property type="entry name" value="ENDONUCLEASE_EXONUCLEASE_PHOSPHATASE FAMILY PROTEIN (AFU_ORTHOLOGUE AFUA_3G09210)"/>
    <property type="match status" value="1"/>
</dbReference>
<keyword evidence="3" id="KW-1185">Reference proteome</keyword>
<feature type="domain" description="Endonuclease/exonuclease/phosphatase" evidence="1">
    <location>
        <begin position="415"/>
        <end position="705"/>
    </location>
</feature>
<protein>
    <submittedName>
        <fullName evidence="2">ExeM/NucH family extracellular endonuclease</fullName>
    </submittedName>
</protein>
<evidence type="ECO:0000313" key="3">
    <source>
        <dbReference type="Proteomes" id="UP000480122"/>
    </source>
</evidence>
<dbReference type="InterPro" id="IPR036691">
    <property type="entry name" value="Endo/exonu/phosph_ase_sf"/>
</dbReference>